<evidence type="ECO:0000256" key="1">
    <source>
        <dbReference type="ARBA" id="ARBA00004273"/>
    </source>
</evidence>
<sequence length="501" mass="56700">MASRKLVRDFLLTKQPLIRQLIAPQVSIPRRRLRLQTSDSYVGFMGVRQLSFFDKFKEEVNKNPELDQSVKELKKKAEEFKGVTENLKVRTKQTTEQLYKHVDDVLREAEATTKKVSSNLKEKVSAATEEVKESFGMGKQESSEAKADSSSGVNDGSKSAGGEDGQQKSGPTDASQTLYNKFKSGVAYVSPTLLSAFQKVKDTKLVDIAKKGCDIVKEELKGTPNKKRRLEYTAPAVDPFANIEKSSRTDIVILPSKQSRWSKKWESIKEKLKRNPVFKRFGGLSEPVVTKTQELAEDVREMWEVSDNPVVHKIQDINESVFGETAAGISFKEIRRRDPSFSLPEFRDEVQEVVRPILNAYYKGDIKFLKKYCIPEIIERCSAEHKAFASQNIVVDNKILHVSDVDVRETKMLGETPVIIVQFQTQEVYCIRDKVGSVAEGGQVMPTVNIFGRYVCLTDTILTVQYGWAMQRMDDEETEGGAPFPIWKLREMQKSGFQALI</sequence>
<dbReference type="InterPro" id="IPR007379">
    <property type="entry name" value="Tim44-like_dom"/>
</dbReference>
<dbReference type="GO" id="GO:0051087">
    <property type="term" value="F:protein-folding chaperone binding"/>
    <property type="evidence" value="ECO:0007669"/>
    <property type="project" value="TreeGrafter"/>
</dbReference>
<feature type="compositionally biased region" description="Polar residues" evidence="7">
    <location>
        <begin position="148"/>
        <end position="157"/>
    </location>
</feature>
<keyword evidence="6" id="KW-0472">Membrane</keyword>
<dbReference type="GO" id="GO:0030150">
    <property type="term" value="P:protein import into mitochondrial matrix"/>
    <property type="evidence" value="ECO:0007669"/>
    <property type="project" value="TreeGrafter"/>
</dbReference>
<reference evidence="9" key="1">
    <citation type="journal article" date="2016" name="Nat. Genet.">
        <title>A high-quality carrot genome assembly provides new insights into carotenoid accumulation and asterid genome evolution.</title>
        <authorList>
            <person name="Iorizzo M."/>
            <person name="Ellison S."/>
            <person name="Senalik D."/>
            <person name="Zeng P."/>
            <person name="Satapoomin P."/>
            <person name="Huang J."/>
            <person name="Bowman M."/>
            <person name="Iovene M."/>
            <person name="Sanseverino W."/>
            <person name="Cavagnaro P."/>
            <person name="Yildiz M."/>
            <person name="Macko-Podgorni A."/>
            <person name="Moranska E."/>
            <person name="Grzebelus E."/>
            <person name="Grzebelus D."/>
            <person name="Ashrafi H."/>
            <person name="Zheng Z."/>
            <person name="Cheng S."/>
            <person name="Spooner D."/>
            <person name="Van Deynze A."/>
            <person name="Simon P."/>
        </authorList>
    </citation>
    <scope>NUCLEOTIDE SEQUENCE [LARGE SCALE GENOMIC DNA]</scope>
    <source>
        <tissue evidence="9">Leaf</tissue>
    </source>
</reference>
<evidence type="ECO:0000256" key="3">
    <source>
        <dbReference type="ARBA" id="ARBA00022792"/>
    </source>
</evidence>
<proteinExistence type="inferred from homology"/>
<dbReference type="STRING" id="79200.A0A169WMF8"/>
<dbReference type="InterPro" id="IPR039544">
    <property type="entry name" value="Tim44-like"/>
</dbReference>
<evidence type="ECO:0000256" key="5">
    <source>
        <dbReference type="ARBA" id="ARBA00023128"/>
    </source>
</evidence>
<comment type="similarity">
    <text evidence="2">Belongs to the Tim44 family.</text>
</comment>
<name>A0A169WMF8_DAUCS</name>
<dbReference type="OMA" id="HTVFYLW"/>
<evidence type="ECO:0000256" key="4">
    <source>
        <dbReference type="ARBA" id="ARBA00022946"/>
    </source>
</evidence>
<dbReference type="Gramene" id="KZN04852">
    <property type="protein sequence ID" value="KZN04852"/>
    <property type="gene ID" value="DCAR_005689"/>
</dbReference>
<organism evidence="9">
    <name type="scientific">Daucus carota subsp. sativus</name>
    <name type="common">Carrot</name>
    <dbReference type="NCBI Taxonomy" id="79200"/>
    <lineage>
        <taxon>Eukaryota</taxon>
        <taxon>Viridiplantae</taxon>
        <taxon>Streptophyta</taxon>
        <taxon>Embryophyta</taxon>
        <taxon>Tracheophyta</taxon>
        <taxon>Spermatophyta</taxon>
        <taxon>Magnoliopsida</taxon>
        <taxon>eudicotyledons</taxon>
        <taxon>Gunneridae</taxon>
        <taxon>Pentapetalae</taxon>
        <taxon>asterids</taxon>
        <taxon>campanulids</taxon>
        <taxon>Apiales</taxon>
        <taxon>Apiaceae</taxon>
        <taxon>Apioideae</taxon>
        <taxon>Scandiceae</taxon>
        <taxon>Daucinae</taxon>
        <taxon>Daucus</taxon>
        <taxon>Daucus sect. Daucus</taxon>
    </lineage>
</organism>
<gene>
    <name evidence="9" type="ORF">DCAR_005689</name>
</gene>
<dbReference type="SMART" id="SM00978">
    <property type="entry name" value="Tim44"/>
    <property type="match status" value="1"/>
</dbReference>
<keyword evidence="5" id="KW-0496">Mitochondrion</keyword>
<evidence type="ECO:0000256" key="2">
    <source>
        <dbReference type="ARBA" id="ARBA00009597"/>
    </source>
</evidence>
<evidence type="ECO:0000256" key="7">
    <source>
        <dbReference type="SAM" id="MobiDB-lite"/>
    </source>
</evidence>
<keyword evidence="4" id="KW-0809">Transit peptide</keyword>
<dbReference type="PANTHER" id="PTHR10721:SF1">
    <property type="entry name" value="MITOCHONDRIAL IMPORT INNER MEMBRANE TRANSLOCASE SUBUNIT TIM44"/>
    <property type="match status" value="1"/>
</dbReference>
<dbReference type="GO" id="GO:0005743">
    <property type="term" value="C:mitochondrial inner membrane"/>
    <property type="evidence" value="ECO:0007669"/>
    <property type="project" value="UniProtKB-SubCell"/>
</dbReference>
<accession>A0A169WMF8</accession>
<feature type="region of interest" description="Disordered" evidence="7">
    <location>
        <begin position="129"/>
        <end position="176"/>
    </location>
</feature>
<dbReference type="AlphaFoldDB" id="A0A169WMF8"/>
<dbReference type="PANTHER" id="PTHR10721">
    <property type="entry name" value="MITOCHONDRIAL IMPORT INNER MEMBRANE TRANSLOCASE SUBUNIT TIM44"/>
    <property type="match status" value="1"/>
</dbReference>
<feature type="compositionally biased region" description="Polar residues" evidence="7">
    <location>
        <begin position="167"/>
        <end position="176"/>
    </location>
</feature>
<dbReference type="Pfam" id="PF04280">
    <property type="entry name" value="Tim44"/>
    <property type="match status" value="1"/>
</dbReference>
<dbReference type="SUPFAM" id="SSF54427">
    <property type="entry name" value="NTF2-like"/>
    <property type="match status" value="1"/>
</dbReference>
<dbReference type="InterPro" id="IPR032710">
    <property type="entry name" value="NTF2-like_dom_sf"/>
</dbReference>
<protein>
    <recommendedName>
        <fullName evidence="8">Tim44-like domain-containing protein</fullName>
    </recommendedName>
</protein>
<comment type="caution">
    <text evidence="9">The sequence shown here is derived from an EMBL/GenBank/DDBJ whole genome shotgun (WGS) entry which is preliminary data.</text>
</comment>
<evidence type="ECO:0000259" key="8">
    <source>
        <dbReference type="SMART" id="SM00978"/>
    </source>
</evidence>
<dbReference type="Gene3D" id="3.10.450.240">
    <property type="match status" value="1"/>
</dbReference>
<evidence type="ECO:0000256" key="6">
    <source>
        <dbReference type="ARBA" id="ARBA00023136"/>
    </source>
</evidence>
<feature type="domain" description="Tim44-like" evidence="8">
    <location>
        <begin position="327"/>
        <end position="494"/>
    </location>
</feature>
<dbReference type="EMBL" id="LNRQ01000002">
    <property type="protein sequence ID" value="KZN04852.1"/>
    <property type="molecule type" value="Genomic_DNA"/>
</dbReference>
<keyword evidence="3" id="KW-0999">Mitochondrion inner membrane</keyword>
<comment type="subcellular location">
    <subcellularLocation>
        <location evidence="1">Mitochondrion inner membrane</location>
    </subcellularLocation>
</comment>
<evidence type="ECO:0000313" key="9">
    <source>
        <dbReference type="EMBL" id="KZN04852.1"/>
    </source>
</evidence>